<evidence type="ECO:0000256" key="1">
    <source>
        <dbReference type="ARBA" id="ARBA00008791"/>
    </source>
</evidence>
<dbReference type="RefSeq" id="WP_092307962.1">
    <property type="nucleotide sequence ID" value="NZ_FOZV01000002.1"/>
</dbReference>
<evidence type="ECO:0000313" key="4">
    <source>
        <dbReference type="Proteomes" id="UP000198788"/>
    </source>
</evidence>
<dbReference type="AlphaFoldDB" id="A0A1I6PU78"/>
<dbReference type="SUPFAM" id="SSF52402">
    <property type="entry name" value="Adenine nucleotide alpha hydrolases-like"/>
    <property type="match status" value="2"/>
</dbReference>
<sequence length="282" mass="30222">MTYRIILTLVDGSRWAENRARVAAGLAARFGARLTGAFPRPAPPVSAWDQPLDWGLTPSIPPALSLEALAAYERRSDAQAEDARMAFEAAADQAGCRSDWLTLSGESPAGTLQLMRRTDLTVLPTGRLPTIGQTGTTAADLVLDSGGPALLLPDRSRGTLPGRRVLVAWNGSREAARALRDAWPFLMIAEAVRVVLVRPAEAEEPDSLLQRYFEDHGRAVDLVVVRESDAGAADALRAEAERAGADLIVMGLYGRSRLRETILGGVSRSLLDTAGIPLLVTH</sequence>
<organism evidence="3 4">
    <name type="scientific">Brevundimonas viscosa</name>
    <dbReference type="NCBI Taxonomy" id="871741"/>
    <lineage>
        <taxon>Bacteria</taxon>
        <taxon>Pseudomonadati</taxon>
        <taxon>Pseudomonadota</taxon>
        <taxon>Alphaproteobacteria</taxon>
        <taxon>Caulobacterales</taxon>
        <taxon>Caulobacteraceae</taxon>
        <taxon>Brevundimonas</taxon>
    </lineage>
</organism>
<comment type="similarity">
    <text evidence="1">Belongs to the universal stress protein A family.</text>
</comment>
<dbReference type="OrthoDB" id="9804721at2"/>
<dbReference type="Proteomes" id="UP000198788">
    <property type="component" value="Unassembled WGS sequence"/>
</dbReference>
<evidence type="ECO:0000313" key="3">
    <source>
        <dbReference type="EMBL" id="SFS43763.1"/>
    </source>
</evidence>
<feature type="domain" description="UspA" evidence="2">
    <location>
        <begin position="164"/>
        <end position="282"/>
    </location>
</feature>
<gene>
    <name evidence="3" type="ORF">SAMN05192570_1280</name>
</gene>
<dbReference type="InterPro" id="IPR006015">
    <property type="entry name" value="Universal_stress_UspA"/>
</dbReference>
<name>A0A1I6PU78_9CAUL</name>
<dbReference type="CDD" id="cd00293">
    <property type="entry name" value="USP-like"/>
    <property type="match status" value="1"/>
</dbReference>
<dbReference type="Pfam" id="PF00582">
    <property type="entry name" value="Usp"/>
    <property type="match status" value="1"/>
</dbReference>
<dbReference type="Gene3D" id="3.40.50.12370">
    <property type="match status" value="1"/>
</dbReference>
<keyword evidence="4" id="KW-1185">Reference proteome</keyword>
<reference evidence="4" key="1">
    <citation type="submission" date="2016-10" db="EMBL/GenBank/DDBJ databases">
        <authorList>
            <person name="Varghese N."/>
            <person name="Submissions S."/>
        </authorList>
    </citation>
    <scope>NUCLEOTIDE SEQUENCE [LARGE SCALE GENOMIC DNA]</scope>
    <source>
        <strain evidence="4">CGMCC 1.10683</strain>
    </source>
</reference>
<dbReference type="PANTHER" id="PTHR46268">
    <property type="entry name" value="STRESS RESPONSE PROTEIN NHAX"/>
    <property type="match status" value="1"/>
</dbReference>
<dbReference type="PANTHER" id="PTHR46268:SF15">
    <property type="entry name" value="UNIVERSAL STRESS PROTEIN HP_0031"/>
    <property type="match status" value="1"/>
</dbReference>
<dbReference type="InterPro" id="IPR006016">
    <property type="entry name" value="UspA"/>
</dbReference>
<dbReference type="PRINTS" id="PR01438">
    <property type="entry name" value="UNVRSLSTRESS"/>
</dbReference>
<proteinExistence type="inferred from homology"/>
<protein>
    <submittedName>
        <fullName evidence="3">Nucleotide-binding universal stress protein, UspA family</fullName>
    </submittedName>
</protein>
<dbReference type="STRING" id="871741.SAMN05192570_1280"/>
<dbReference type="EMBL" id="FOZV01000002">
    <property type="protein sequence ID" value="SFS43763.1"/>
    <property type="molecule type" value="Genomic_DNA"/>
</dbReference>
<accession>A0A1I6PU78</accession>
<evidence type="ECO:0000259" key="2">
    <source>
        <dbReference type="Pfam" id="PF00582"/>
    </source>
</evidence>